<evidence type="ECO:0008006" key="2">
    <source>
        <dbReference type="Google" id="ProtNLM"/>
    </source>
</evidence>
<gene>
    <name evidence="1" type="ORF">MNBD_PLANCTO03-849</name>
</gene>
<protein>
    <recommendedName>
        <fullName evidence="2">Response regulatory domain-containing protein</fullName>
    </recommendedName>
</protein>
<reference evidence="1" key="1">
    <citation type="submission" date="2018-06" db="EMBL/GenBank/DDBJ databases">
        <authorList>
            <person name="Zhirakovskaya E."/>
        </authorList>
    </citation>
    <scope>NUCLEOTIDE SEQUENCE</scope>
</reference>
<organism evidence="1">
    <name type="scientific">hydrothermal vent metagenome</name>
    <dbReference type="NCBI Taxonomy" id="652676"/>
    <lineage>
        <taxon>unclassified sequences</taxon>
        <taxon>metagenomes</taxon>
        <taxon>ecological metagenomes</taxon>
    </lineage>
</organism>
<name>A0A3B1DLN1_9ZZZZ</name>
<dbReference type="InterPro" id="IPR011006">
    <property type="entry name" value="CheY-like_superfamily"/>
</dbReference>
<dbReference type="CDD" id="cd00156">
    <property type="entry name" value="REC"/>
    <property type="match status" value="1"/>
</dbReference>
<evidence type="ECO:0000313" key="1">
    <source>
        <dbReference type="EMBL" id="VAX35830.1"/>
    </source>
</evidence>
<dbReference type="Gene3D" id="3.40.50.2300">
    <property type="match status" value="1"/>
</dbReference>
<dbReference type="AlphaFoldDB" id="A0A3B1DLN1"/>
<feature type="non-terminal residue" evidence="1">
    <location>
        <position position="1"/>
    </location>
</feature>
<dbReference type="EMBL" id="UOGK01000011">
    <property type="protein sequence ID" value="VAX35830.1"/>
    <property type="molecule type" value="Genomic_DNA"/>
</dbReference>
<dbReference type="SUPFAM" id="SSF52172">
    <property type="entry name" value="CheY-like"/>
    <property type="match status" value="1"/>
</dbReference>
<sequence length="171" mass="18891">DQPSPGSADGAHAAPPPTSPNRLNLLLSYAGWQHESWVDRLPRLLEPMGILSLRAGTGREASRVIDEHPIHMAVVDLGLPFDDTPDPAAAPEAGPKLLDILRHLDQPPPTIIIKRGRSEREDSREINAALRAGAFAVIDRPHTQSDLERLLEVLRRCLSRYYQGRWPGEAL</sequence>
<accession>A0A3B1DLN1</accession>
<proteinExistence type="predicted"/>